<sequence>MIKMHKIKLYPNATMRRELERLFNYRRFCWNQALETWNAMYDASLVMADKTLRPNERKCGTNWSGTKPIGSTNSQPEFCSLL</sequence>
<feature type="domain" description="Transposase putative helix-turn-helix" evidence="2">
    <location>
        <begin position="1"/>
        <end position="42"/>
    </location>
</feature>
<name>A0A4Q1TLN8_9LACO</name>
<dbReference type="AlphaFoldDB" id="A0A4Q1TLN8"/>
<proteinExistence type="predicted"/>
<dbReference type="InterPro" id="IPR021027">
    <property type="entry name" value="Transposase_put_HTH"/>
</dbReference>
<evidence type="ECO:0000259" key="2">
    <source>
        <dbReference type="Pfam" id="PF12323"/>
    </source>
</evidence>
<feature type="compositionally biased region" description="Polar residues" evidence="1">
    <location>
        <begin position="61"/>
        <end position="82"/>
    </location>
</feature>
<evidence type="ECO:0000313" key="3">
    <source>
        <dbReference type="EMBL" id="RXT19469.1"/>
    </source>
</evidence>
<gene>
    <name evidence="3" type="ORF">BVJ53_11455</name>
</gene>
<dbReference type="EMBL" id="MSSM01000031">
    <property type="protein sequence ID" value="RXT19469.1"/>
    <property type="molecule type" value="Genomic_DNA"/>
</dbReference>
<feature type="region of interest" description="Disordered" evidence="1">
    <location>
        <begin position="59"/>
        <end position="82"/>
    </location>
</feature>
<comment type="caution">
    <text evidence="3">The sequence shown here is derived from an EMBL/GenBank/DDBJ whole genome shotgun (WGS) entry which is preliminary data.</text>
</comment>
<dbReference type="Pfam" id="PF12323">
    <property type="entry name" value="HTH_OrfB_IS605"/>
    <property type="match status" value="1"/>
</dbReference>
<evidence type="ECO:0000313" key="4">
    <source>
        <dbReference type="Proteomes" id="UP000290475"/>
    </source>
</evidence>
<accession>A0A4Q1TLN8</accession>
<evidence type="ECO:0000256" key="1">
    <source>
        <dbReference type="SAM" id="MobiDB-lite"/>
    </source>
</evidence>
<reference evidence="3 4" key="1">
    <citation type="submission" date="2017-01" db="EMBL/GenBank/DDBJ databases">
        <title>Lactobacillus chiayiensis sp. nov., a lactic acid bacterium isolated from compost.</title>
        <authorList>
            <person name="Huang C.-H."/>
        </authorList>
    </citation>
    <scope>NUCLEOTIDE SEQUENCE [LARGE SCALE GENOMIC DNA]</scope>
    <source>
        <strain evidence="4">chh01</strain>
    </source>
</reference>
<dbReference type="Proteomes" id="UP000290475">
    <property type="component" value="Unassembled WGS sequence"/>
</dbReference>
<protein>
    <recommendedName>
        <fullName evidence="2">Transposase putative helix-turn-helix domain-containing protein</fullName>
    </recommendedName>
</protein>
<organism evidence="3 4">
    <name type="scientific">Lacticaseibacillus chiayiensis</name>
    <dbReference type="NCBI Taxonomy" id="2100821"/>
    <lineage>
        <taxon>Bacteria</taxon>
        <taxon>Bacillati</taxon>
        <taxon>Bacillota</taxon>
        <taxon>Bacilli</taxon>
        <taxon>Lactobacillales</taxon>
        <taxon>Lactobacillaceae</taxon>
        <taxon>Lacticaseibacillus</taxon>
    </lineage>
</organism>